<dbReference type="RefSeq" id="WP_086086016.1">
    <property type="nucleotide sequence ID" value="NZ_CP021112.1"/>
</dbReference>
<evidence type="ECO:0000313" key="3">
    <source>
        <dbReference type="EMBL" id="ARP97696.1"/>
    </source>
</evidence>
<dbReference type="OrthoDB" id="9812907at2"/>
<gene>
    <name evidence="3" type="ORF">CAK95_00350</name>
</gene>
<sequence>MRKIGFIGIGKIGLPICEHLIKSGYTVIGYRRSSLADFEKLGGIAAQSPADVGQQADIVFTCLPNDEALEEVVRGSEGLLKSARPGQIVVEFGSHPVSVKQQYVAPFAEKGVTFLDGEVSGTPGMVTARKAVIYLGGPAEAVRKIEPVVSSFAELCMHLGDFGAATKVKLVNNFLVALHIAGTAQAMALGLKTGVDKDLLIKAVATGSGGSLQFGIRAPWMAERRFLPQQGSAAGLAHYLDTAKDLATDAGVATDLLDCLIGVFDRAVPNIGERDVSAMLEYFETTRKN</sequence>
<dbReference type="InterPro" id="IPR015815">
    <property type="entry name" value="HIBADH-related"/>
</dbReference>
<dbReference type="GO" id="GO:0050661">
    <property type="term" value="F:NADP binding"/>
    <property type="evidence" value="ECO:0007669"/>
    <property type="project" value="InterPro"/>
</dbReference>
<dbReference type="Gene3D" id="1.10.1040.10">
    <property type="entry name" value="N-(1-d-carboxylethyl)-l-norvaline Dehydrogenase, domain 2"/>
    <property type="match status" value="1"/>
</dbReference>
<dbReference type="SUPFAM" id="SSF51735">
    <property type="entry name" value="NAD(P)-binding Rossmann-fold domains"/>
    <property type="match status" value="1"/>
</dbReference>
<dbReference type="Proteomes" id="UP000194137">
    <property type="component" value="Chromosome"/>
</dbReference>
<evidence type="ECO:0000256" key="1">
    <source>
        <dbReference type="ARBA" id="ARBA00023002"/>
    </source>
</evidence>
<dbReference type="InterPro" id="IPR036291">
    <property type="entry name" value="NAD(P)-bd_dom_sf"/>
</dbReference>
<dbReference type="GO" id="GO:0016491">
    <property type="term" value="F:oxidoreductase activity"/>
    <property type="evidence" value="ECO:0007669"/>
    <property type="project" value="UniProtKB-KW"/>
</dbReference>
<dbReference type="Gene3D" id="3.40.50.720">
    <property type="entry name" value="NAD(P)-binding Rossmann-like Domain"/>
    <property type="match status" value="1"/>
</dbReference>
<dbReference type="PIRSF" id="PIRSF000103">
    <property type="entry name" value="HIBADH"/>
    <property type="match status" value="1"/>
</dbReference>
<name>A0A1W6ZJY6_9HYPH</name>
<dbReference type="EMBL" id="CP021112">
    <property type="protein sequence ID" value="ARP97696.1"/>
    <property type="molecule type" value="Genomic_DNA"/>
</dbReference>
<organism evidence="3 4">
    <name type="scientific">Pseudorhodoplanes sinuspersici</name>
    <dbReference type="NCBI Taxonomy" id="1235591"/>
    <lineage>
        <taxon>Bacteria</taxon>
        <taxon>Pseudomonadati</taxon>
        <taxon>Pseudomonadota</taxon>
        <taxon>Alphaproteobacteria</taxon>
        <taxon>Hyphomicrobiales</taxon>
        <taxon>Pseudorhodoplanes</taxon>
    </lineage>
</organism>
<dbReference type="InterPro" id="IPR006115">
    <property type="entry name" value="6PGDH_NADP-bd"/>
</dbReference>
<evidence type="ECO:0000256" key="2">
    <source>
        <dbReference type="ARBA" id="ARBA00023027"/>
    </source>
</evidence>
<keyword evidence="1" id="KW-0560">Oxidoreductase</keyword>
<dbReference type="AlphaFoldDB" id="A0A1W6ZJY6"/>
<dbReference type="InterPro" id="IPR013328">
    <property type="entry name" value="6PGD_dom2"/>
</dbReference>
<protein>
    <submittedName>
        <fullName evidence="3">Uncharacterized protein</fullName>
    </submittedName>
</protein>
<proteinExistence type="predicted"/>
<dbReference type="KEGG" id="psin:CAK95_00350"/>
<accession>A0A1W6ZJY6</accession>
<reference evidence="3 4" key="1">
    <citation type="submission" date="2017-05" db="EMBL/GenBank/DDBJ databases">
        <title>Full genome sequence of Pseudorhodoplanes sinuspersici.</title>
        <authorList>
            <person name="Dastgheib S.M.M."/>
            <person name="Shavandi M."/>
            <person name="Tirandaz H."/>
        </authorList>
    </citation>
    <scope>NUCLEOTIDE SEQUENCE [LARGE SCALE GENOMIC DNA]</scope>
    <source>
        <strain evidence="3 4">RIPI110</strain>
    </source>
</reference>
<keyword evidence="4" id="KW-1185">Reference proteome</keyword>
<dbReference type="STRING" id="1235591.CAK95_00350"/>
<dbReference type="InterPro" id="IPR029154">
    <property type="entry name" value="HIBADH-like_NADP-bd"/>
</dbReference>
<dbReference type="InterPro" id="IPR008927">
    <property type="entry name" value="6-PGluconate_DH-like_C_sf"/>
</dbReference>
<evidence type="ECO:0000313" key="4">
    <source>
        <dbReference type="Proteomes" id="UP000194137"/>
    </source>
</evidence>
<keyword evidence="2" id="KW-0520">NAD</keyword>
<dbReference type="PANTHER" id="PTHR43060">
    <property type="entry name" value="3-HYDROXYISOBUTYRATE DEHYDROGENASE-LIKE 1, MITOCHONDRIAL-RELATED"/>
    <property type="match status" value="1"/>
</dbReference>
<dbReference type="PANTHER" id="PTHR43060:SF15">
    <property type="entry name" value="3-HYDROXYISOBUTYRATE DEHYDROGENASE-LIKE 1, MITOCHONDRIAL-RELATED"/>
    <property type="match status" value="1"/>
</dbReference>
<dbReference type="Pfam" id="PF03446">
    <property type="entry name" value="NAD_binding_2"/>
    <property type="match status" value="1"/>
</dbReference>
<dbReference type="SUPFAM" id="SSF48179">
    <property type="entry name" value="6-phosphogluconate dehydrogenase C-terminal domain-like"/>
    <property type="match status" value="1"/>
</dbReference>
<dbReference type="Pfam" id="PF14833">
    <property type="entry name" value="NAD_binding_11"/>
    <property type="match status" value="1"/>
</dbReference>
<dbReference type="GO" id="GO:0051287">
    <property type="term" value="F:NAD binding"/>
    <property type="evidence" value="ECO:0007669"/>
    <property type="project" value="InterPro"/>
</dbReference>